<keyword evidence="6" id="KW-1185">Reference proteome</keyword>
<evidence type="ECO:0000313" key="5">
    <source>
        <dbReference type="EMBL" id="KAK7116544.1"/>
    </source>
</evidence>
<dbReference type="FunFam" id="1.25.40.420:FF:000004">
    <property type="entry name" value="BTB/POZ domain-containing protein 2"/>
    <property type="match status" value="1"/>
</dbReference>
<dbReference type="Pfam" id="PF08005">
    <property type="entry name" value="PHR"/>
    <property type="match status" value="1"/>
</dbReference>
<dbReference type="Gene3D" id="3.30.710.10">
    <property type="entry name" value="Potassium Channel Kv1.1, Chain A"/>
    <property type="match status" value="1"/>
</dbReference>
<dbReference type="GO" id="GO:0022008">
    <property type="term" value="P:neurogenesis"/>
    <property type="evidence" value="ECO:0007669"/>
    <property type="project" value="TreeGrafter"/>
</dbReference>
<dbReference type="PANTHER" id="PTHR45774">
    <property type="entry name" value="BTB/POZ DOMAIN-CONTAINING"/>
    <property type="match status" value="1"/>
</dbReference>
<evidence type="ECO:0000256" key="3">
    <source>
        <dbReference type="SAM" id="MobiDB-lite"/>
    </source>
</evidence>
<comment type="subcellular location">
    <subcellularLocation>
        <location evidence="1">Cytoplasm</location>
    </subcellularLocation>
</comment>
<organism evidence="5 6">
    <name type="scientific">Littorina saxatilis</name>
    <dbReference type="NCBI Taxonomy" id="31220"/>
    <lineage>
        <taxon>Eukaryota</taxon>
        <taxon>Metazoa</taxon>
        <taxon>Spiralia</taxon>
        <taxon>Lophotrochozoa</taxon>
        <taxon>Mollusca</taxon>
        <taxon>Gastropoda</taxon>
        <taxon>Caenogastropoda</taxon>
        <taxon>Littorinimorpha</taxon>
        <taxon>Littorinoidea</taxon>
        <taxon>Littorinidae</taxon>
        <taxon>Littorina</taxon>
    </lineage>
</organism>
<dbReference type="SUPFAM" id="SSF54695">
    <property type="entry name" value="POZ domain"/>
    <property type="match status" value="1"/>
</dbReference>
<dbReference type="GO" id="GO:0000932">
    <property type="term" value="C:P-body"/>
    <property type="evidence" value="ECO:0007669"/>
    <property type="project" value="TreeGrafter"/>
</dbReference>
<protein>
    <recommendedName>
        <fullName evidence="4">BTB domain-containing protein</fullName>
    </recommendedName>
</protein>
<dbReference type="Gene3D" id="2.60.120.820">
    <property type="entry name" value="PHR domain"/>
    <property type="match status" value="1"/>
</dbReference>
<dbReference type="Pfam" id="PF00651">
    <property type="entry name" value="BTB"/>
    <property type="match status" value="1"/>
</dbReference>
<dbReference type="GO" id="GO:0005829">
    <property type="term" value="C:cytosol"/>
    <property type="evidence" value="ECO:0007669"/>
    <property type="project" value="TreeGrafter"/>
</dbReference>
<dbReference type="InterPro" id="IPR038648">
    <property type="entry name" value="PHR_sf"/>
</dbReference>
<dbReference type="AlphaFoldDB" id="A0AAN9C4K6"/>
<dbReference type="SMART" id="SM00875">
    <property type="entry name" value="BACK"/>
    <property type="match status" value="1"/>
</dbReference>
<evidence type="ECO:0000259" key="4">
    <source>
        <dbReference type="PROSITE" id="PS50097"/>
    </source>
</evidence>
<feature type="compositionally biased region" description="Low complexity" evidence="3">
    <location>
        <begin position="50"/>
        <end position="63"/>
    </location>
</feature>
<dbReference type="InterPro" id="IPR000210">
    <property type="entry name" value="BTB/POZ_dom"/>
</dbReference>
<feature type="compositionally biased region" description="Low complexity" evidence="3">
    <location>
        <begin position="70"/>
        <end position="87"/>
    </location>
</feature>
<dbReference type="InterPro" id="IPR011333">
    <property type="entry name" value="SKP1/BTB/POZ_sf"/>
</dbReference>
<keyword evidence="2" id="KW-0963">Cytoplasm</keyword>
<comment type="caution">
    <text evidence="5">The sequence shown here is derived from an EMBL/GenBank/DDBJ whole genome shotgun (WGS) entry which is preliminary data.</text>
</comment>
<dbReference type="PANTHER" id="PTHR45774:SF3">
    <property type="entry name" value="BTB (POZ) DOMAIN-CONTAINING 2B-RELATED"/>
    <property type="match status" value="1"/>
</dbReference>
<evidence type="ECO:0000313" key="6">
    <source>
        <dbReference type="Proteomes" id="UP001374579"/>
    </source>
</evidence>
<feature type="compositionally biased region" description="Low complexity" evidence="3">
    <location>
        <begin position="98"/>
        <end position="112"/>
    </location>
</feature>
<evidence type="ECO:0000256" key="2">
    <source>
        <dbReference type="ARBA" id="ARBA00022490"/>
    </source>
</evidence>
<name>A0AAN9C4K6_9CAEN</name>
<feature type="compositionally biased region" description="Polar residues" evidence="3">
    <location>
        <begin position="88"/>
        <end position="97"/>
    </location>
</feature>
<feature type="compositionally biased region" description="Polar residues" evidence="3">
    <location>
        <begin position="118"/>
        <end position="138"/>
    </location>
</feature>
<dbReference type="InterPro" id="IPR011705">
    <property type="entry name" value="BACK"/>
</dbReference>
<gene>
    <name evidence="5" type="ORF">V1264_002206</name>
</gene>
<accession>A0AAN9C4K6</accession>
<dbReference type="Pfam" id="PF07707">
    <property type="entry name" value="BACK"/>
    <property type="match status" value="1"/>
</dbReference>
<feature type="compositionally biased region" description="Polar residues" evidence="3">
    <location>
        <begin position="29"/>
        <end position="39"/>
    </location>
</feature>
<dbReference type="PROSITE" id="PS50097">
    <property type="entry name" value="BTB"/>
    <property type="match status" value="1"/>
</dbReference>
<evidence type="ECO:0000256" key="1">
    <source>
        <dbReference type="ARBA" id="ARBA00004496"/>
    </source>
</evidence>
<feature type="domain" description="BTB" evidence="4">
    <location>
        <begin position="270"/>
        <end position="340"/>
    </location>
</feature>
<sequence length="677" mass="73032">MDGDRQENPHPARGTKDNPAKNKAGMTRNMGNTHANARANQRDQHHQHSQRQQQQERQQQQQQGRGGESGAAAGEKASQSSAAKAASLTESRSTGSLPSESPQHNPSSSPQSSKRDSVTSTRSLPVVASNMSSCTLSSAPARAPKTMSSLPQVTIRADNAPGKSASKPGGNNACTGVSANAAKSANSGVASGGSVEEMVDTAESPGGVVSGRDSLLVDNLLAGLAGGDNPAVGSGKPPQNAANAAPFNWQSQKISVKERLAFLYNTDTMADVQFLIGREPNTQLVPAHKFVLSMSSAVFDALFNGGMATSESVIQIPDVEPSAFLALLKFVYTDEVQIGPETVMTTLYCAKKYDVPALERACVEFLKRNLSSDNAFMLLTQARLFDEQQLAALCLETIDKNTTEALVADGFTDIDINTLCAVLERDTLGIRECKLFTAVCRWAEAECIRRSLPATPDSQKEVLQGALRLIRFPLMTVEEFAMGAAQSGLLEDREVVELFLYFTVNPKPPISFLDVPRCCLTGKEQVVSRFCQIESRWGYSGTSDRIRFMVNRRIFVVGFGLYGSIHGPTEYTVNIQILHMDTGKVMGCNDTSFQCDGSTSTFRVMFKEPVEVLPNTNYIACSTLKGPDSYYGSKGLRKVTHESVSSGKVTFQFTYAAGNNNGTSVEDGQIPEIIFYT</sequence>
<dbReference type="SMART" id="SM00225">
    <property type="entry name" value="BTB"/>
    <property type="match status" value="1"/>
</dbReference>
<feature type="region of interest" description="Disordered" evidence="3">
    <location>
        <begin position="1"/>
        <end position="148"/>
    </location>
</feature>
<proteinExistence type="predicted"/>
<dbReference type="EMBL" id="JBAMIC010000001">
    <property type="protein sequence ID" value="KAK7116544.1"/>
    <property type="molecule type" value="Genomic_DNA"/>
</dbReference>
<feature type="compositionally biased region" description="Basic and acidic residues" evidence="3">
    <location>
        <begin position="1"/>
        <end position="20"/>
    </location>
</feature>
<dbReference type="InterPro" id="IPR012983">
    <property type="entry name" value="PHR"/>
</dbReference>
<dbReference type="CDD" id="cd18487">
    <property type="entry name" value="BACK_BTBD1_like"/>
    <property type="match status" value="1"/>
</dbReference>
<reference evidence="5 6" key="1">
    <citation type="submission" date="2024-02" db="EMBL/GenBank/DDBJ databases">
        <title>Chromosome-scale genome assembly of the rough periwinkle Littorina saxatilis.</title>
        <authorList>
            <person name="De Jode A."/>
            <person name="Faria R."/>
            <person name="Formenti G."/>
            <person name="Sims Y."/>
            <person name="Smith T.P."/>
            <person name="Tracey A."/>
            <person name="Wood J.M.D."/>
            <person name="Zagrodzka Z.B."/>
            <person name="Johannesson K."/>
            <person name="Butlin R.K."/>
            <person name="Leder E.H."/>
        </authorList>
    </citation>
    <scope>NUCLEOTIDE SEQUENCE [LARGE SCALE GENOMIC DNA]</scope>
    <source>
        <strain evidence="5">Snail1</strain>
        <tissue evidence="5">Muscle</tissue>
    </source>
</reference>
<dbReference type="Proteomes" id="UP001374579">
    <property type="component" value="Unassembled WGS sequence"/>
</dbReference>
<dbReference type="Gene3D" id="1.25.40.420">
    <property type="match status" value="1"/>
</dbReference>
<dbReference type="FunFam" id="2.60.120.820:FF:000004">
    <property type="entry name" value="BTB/POZ domain-containing protein 2"/>
    <property type="match status" value="1"/>
</dbReference>